<gene>
    <name evidence="2" type="ORF">AEK19_MT1721</name>
</gene>
<evidence type="ECO:0000256" key="1">
    <source>
        <dbReference type="SAM" id="MobiDB-lite"/>
    </source>
</evidence>
<keyword evidence="2" id="KW-0496">Mitochondrion</keyword>
<organism evidence="2">
    <name type="scientific">Utricularia reniformis</name>
    <dbReference type="NCBI Taxonomy" id="192314"/>
    <lineage>
        <taxon>Eukaryota</taxon>
        <taxon>Viridiplantae</taxon>
        <taxon>Streptophyta</taxon>
        <taxon>Embryophyta</taxon>
        <taxon>Tracheophyta</taxon>
        <taxon>Spermatophyta</taxon>
        <taxon>Magnoliopsida</taxon>
        <taxon>eudicotyledons</taxon>
        <taxon>Gunneridae</taxon>
        <taxon>Pentapetalae</taxon>
        <taxon>asterids</taxon>
        <taxon>lamiids</taxon>
        <taxon>Lamiales</taxon>
        <taxon>Lentibulariaceae</taxon>
        <taxon>Utricularia</taxon>
    </lineage>
</organism>
<protein>
    <submittedName>
        <fullName evidence="2">Uncharacterized protein</fullName>
    </submittedName>
</protein>
<accession>A0A1Y0B3I7</accession>
<feature type="region of interest" description="Disordered" evidence="1">
    <location>
        <begin position="1"/>
        <end position="25"/>
    </location>
</feature>
<reference evidence="2" key="1">
    <citation type="submission" date="2017-03" db="EMBL/GenBank/DDBJ databases">
        <title>The mitochondrial genome of the carnivorous plant Utricularia reniformis (Lentibulariaceae): structure, comparative analysis and evolutionary landmarks.</title>
        <authorList>
            <person name="Silva S.R."/>
            <person name="Alvarenga D.O."/>
            <person name="Michael T.P."/>
            <person name="Miranda V.F.O."/>
            <person name="Varani A.M."/>
        </authorList>
    </citation>
    <scope>NUCLEOTIDE SEQUENCE</scope>
</reference>
<name>A0A1Y0B3I7_9LAMI</name>
<geneLocation type="mitochondrion" evidence="2"/>
<feature type="compositionally biased region" description="Basic and acidic residues" evidence="1">
    <location>
        <begin position="1"/>
        <end position="19"/>
    </location>
</feature>
<sequence>MGLTRNREGKDSMSHKSEARGLSYGNASRAGFLEMRKAKSISGPQTLQLMKRPYGVK</sequence>
<dbReference type="EMBL" id="KY774314">
    <property type="protein sequence ID" value="ART31899.1"/>
    <property type="molecule type" value="Genomic_DNA"/>
</dbReference>
<proteinExistence type="predicted"/>
<evidence type="ECO:0000313" key="2">
    <source>
        <dbReference type="EMBL" id="ART31899.1"/>
    </source>
</evidence>
<dbReference type="AlphaFoldDB" id="A0A1Y0B3I7"/>